<dbReference type="InterPro" id="IPR013517">
    <property type="entry name" value="FG-GAP"/>
</dbReference>
<evidence type="ECO:0000313" key="3">
    <source>
        <dbReference type="Proteomes" id="UP000663881"/>
    </source>
</evidence>
<keyword evidence="1" id="KW-0732">Signal</keyword>
<dbReference type="Gene3D" id="2.130.10.130">
    <property type="entry name" value="Integrin alpha, N-terminal"/>
    <property type="match status" value="1"/>
</dbReference>
<evidence type="ECO:0000313" key="2">
    <source>
        <dbReference type="EMBL" id="CAF4449343.1"/>
    </source>
</evidence>
<comment type="caution">
    <text evidence="2">The sequence shown here is derived from an EMBL/GenBank/DDBJ whole genome shotgun (WGS) entry which is preliminary data.</text>
</comment>
<evidence type="ECO:0000256" key="1">
    <source>
        <dbReference type="ARBA" id="ARBA00022729"/>
    </source>
</evidence>
<dbReference type="SUPFAM" id="SSF69318">
    <property type="entry name" value="Integrin alpha N-terminal domain"/>
    <property type="match status" value="1"/>
</dbReference>
<dbReference type="AlphaFoldDB" id="A0A820RXY1"/>
<name>A0A820RXY1_9BILA</name>
<dbReference type="Pfam" id="PF13517">
    <property type="entry name" value="FG-GAP_3"/>
    <property type="match status" value="1"/>
</dbReference>
<protein>
    <recommendedName>
        <fullName evidence="4">VCBS repeat-containing protein</fullName>
    </recommendedName>
</protein>
<proteinExistence type="predicted"/>
<evidence type="ECO:0008006" key="4">
    <source>
        <dbReference type="Google" id="ProtNLM"/>
    </source>
</evidence>
<dbReference type="Proteomes" id="UP000663881">
    <property type="component" value="Unassembled WGS sequence"/>
</dbReference>
<sequence length="146" mass="14804">VLLTAGDGTFLTIRPYPTINGPWRIALVDVNIDTQPDIVVANRDSSNVGVFLNVGSGTFSGQTTYTTGPSSFPDALAVADMNSDSLTDIVVGLQSSGQIGILLNAGSGTFGAITAYPSGISPEGMAVADVNGDSKPDVIASGNNVN</sequence>
<dbReference type="EMBL" id="CAJOAY010035106">
    <property type="protein sequence ID" value="CAF4449343.1"/>
    <property type="molecule type" value="Genomic_DNA"/>
</dbReference>
<feature type="non-terminal residue" evidence="2">
    <location>
        <position position="1"/>
    </location>
</feature>
<dbReference type="InterPro" id="IPR028994">
    <property type="entry name" value="Integrin_alpha_N"/>
</dbReference>
<dbReference type="PANTHER" id="PTHR46580">
    <property type="entry name" value="SENSOR KINASE-RELATED"/>
    <property type="match status" value="1"/>
</dbReference>
<organism evidence="2 3">
    <name type="scientific">Adineta steineri</name>
    <dbReference type="NCBI Taxonomy" id="433720"/>
    <lineage>
        <taxon>Eukaryota</taxon>
        <taxon>Metazoa</taxon>
        <taxon>Spiralia</taxon>
        <taxon>Gnathifera</taxon>
        <taxon>Rotifera</taxon>
        <taxon>Eurotatoria</taxon>
        <taxon>Bdelloidea</taxon>
        <taxon>Adinetida</taxon>
        <taxon>Adinetidae</taxon>
        <taxon>Adineta</taxon>
    </lineage>
</organism>
<gene>
    <name evidence="2" type="ORF">OKA104_LOCUS54074</name>
</gene>
<accession>A0A820RXY1</accession>
<reference evidence="2" key="1">
    <citation type="submission" date="2021-02" db="EMBL/GenBank/DDBJ databases">
        <authorList>
            <person name="Nowell W R."/>
        </authorList>
    </citation>
    <scope>NUCLEOTIDE SEQUENCE</scope>
</reference>